<evidence type="ECO:0000259" key="13">
    <source>
        <dbReference type="PROSITE" id="PS00794"/>
    </source>
</evidence>
<keyword evidence="5 14" id="KW-0808">Transferase</keyword>
<evidence type="ECO:0000256" key="4">
    <source>
        <dbReference type="ARBA" id="ARBA00016218"/>
    </source>
</evidence>
<dbReference type="PANTHER" id="PTHR43071:SF1">
    <property type="entry name" value="2-AMINO-4-HYDROXY-6-HYDROXYMETHYLDIHYDROPTERIDINE PYROPHOSPHOKINASE"/>
    <property type="match status" value="1"/>
</dbReference>
<evidence type="ECO:0000256" key="7">
    <source>
        <dbReference type="ARBA" id="ARBA00022777"/>
    </source>
</evidence>
<dbReference type="GO" id="GO:0003848">
    <property type="term" value="F:2-amino-4-hydroxy-6-hydroxymethyldihydropteridine diphosphokinase activity"/>
    <property type="evidence" value="ECO:0007669"/>
    <property type="project" value="UniProtKB-EC"/>
</dbReference>
<dbReference type="InterPro" id="IPR035907">
    <property type="entry name" value="Hppk_sf"/>
</dbReference>
<protein>
    <recommendedName>
        <fullName evidence="4">2-amino-4-hydroxy-6-hydroxymethyldihydropteridine pyrophosphokinase</fullName>
        <ecNumber evidence="3">2.7.6.3</ecNumber>
    </recommendedName>
    <alternativeName>
        <fullName evidence="11">6-hydroxymethyl-7,8-dihydropterin pyrophosphokinase</fullName>
    </alternativeName>
    <alternativeName>
        <fullName evidence="12">7,8-dihydro-6-hydroxymethylpterin-pyrophosphokinase</fullName>
    </alternativeName>
</protein>
<organism evidence="14 15">
    <name type="scientific">Marivirga aurantiaca</name>
    <dbReference type="NCBI Taxonomy" id="2802615"/>
    <lineage>
        <taxon>Bacteria</taxon>
        <taxon>Pseudomonadati</taxon>
        <taxon>Bacteroidota</taxon>
        <taxon>Cytophagia</taxon>
        <taxon>Cytophagales</taxon>
        <taxon>Marivirgaceae</taxon>
        <taxon>Marivirga</taxon>
    </lineage>
</organism>
<dbReference type="GO" id="GO:0046656">
    <property type="term" value="P:folic acid biosynthetic process"/>
    <property type="evidence" value="ECO:0007669"/>
    <property type="project" value="UniProtKB-KW"/>
</dbReference>
<dbReference type="PANTHER" id="PTHR43071">
    <property type="entry name" value="2-AMINO-4-HYDROXY-6-HYDROXYMETHYLDIHYDROPTERIDINE PYROPHOSPHOKINASE"/>
    <property type="match status" value="1"/>
</dbReference>
<reference evidence="14" key="1">
    <citation type="submission" date="2021-01" db="EMBL/GenBank/DDBJ databases">
        <title>Marivirga aurantiaca sp. nov., isolated from intertidal surface sediments.</title>
        <authorList>
            <person name="Zhang M."/>
        </authorList>
    </citation>
    <scope>NUCLEOTIDE SEQUENCE</scope>
    <source>
        <strain evidence="14">S37H4</strain>
    </source>
</reference>
<accession>A0A934WVL0</accession>
<dbReference type="Gene3D" id="3.30.70.560">
    <property type="entry name" value="7,8-Dihydro-6-hydroxymethylpterin-pyrophosphokinase HPPK"/>
    <property type="match status" value="1"/>
</dbReference>
<dbReference type="GO" id="GO:0005524">
    <property type="term" value="F:ATP binding"/>
    <property type="evidence" value="ECO:0007669"/>
    <property type="project" value="UniProtKB-KW"/>
</dbReference>
<evidence type="ECO:0000256" key="2">
    <source>
        <dbReference type="ARBA" id="ARBA00005810"/>
    </source>
</evidence>
<evidence type="ECO:0000256" key="1">
    <source>
        <dbReference type="ARBA" id="ARBA00005051"/>
    </source>
</evidence>
<evidence type="ECO:0000313" key="14">
    <source>
        <dbReference type="EMBL" id="MBK6263764.1"/>
    </source>
</evidence>
<evidence type="ECO:0000256" key="10">
    <source>
        <dbReference type="ARBA" id="ARBA00029409"/>
    </source>
</evidence>
<evidence type="ECO:0000256" key="12">
    <source>
        <dbReference type="ARBA" id="ARBA00033413"/>
    </source>
</evidence>
<comment type="similarity">
    <text evidence="2">Belongs to the HPPK family.</text>
</comment>
<gene>
    <name evidence="14" type="primary">folK</name>
    <name evidence="14" type="ORF">JKA74_01850</name>
</gene>
<evidence type="ECO:0000256" key="3">
    <source>
        <dbReference type="ARBA" id="ARBA00013253"/>
    </source>
</evidence>
<comment type="pathway">
    <text evidence="1">Cofactor biosynthesis; tetrahydrofolate biosynthesis; 2-amino-4-hydroxy-6-hydroxymethyl-7,8-dihydropteridine diphosphate from 7,8-dihydroneopterin triphosphate: step 4/4.</text>
</comment>
<comment type="caution">
    <text evidence="14">The sequence shown here is derived from an EMBL/GenBank/DDBJ whole genome shotgun (WGS) entry which is preliminary data.</text>
</comment>
<keyword evidence="7" id="KW-0418">Kinase</keyword>
<dbReference type="PROSITE" id="PS00794">
    <property type="entry name" value="HPPK"/>
    <property type="match status" value="1"/>
</dbReference>
<evidence type="ECO:0000256" key="5">
    <source>
        <dbReference type="ARBA" id="ARBA00022679"/>
    </source>
</evidence>
<dbReference type="SUPFAM" id="SSF55083">
    <property type="entry name" value="6-hydroxymethyl-7,8-dihydropterin pyrophosphokinase, HPPK"/>
    <property type="match status" value="1"/>
</dbReference>
<evidence type="ECO:0000256" key="9">
    <source>
        <dbReference type="ARBA" id="ARBA00022909"/>
    </source>
</evidence>
<dbReference type="CDD" id="cd00483">
    <property type="entry name" value="HPPK"/>
    <property type="match status" value="1"/>
</dbReference>
<evidence type="ECO:0000256" key="11">
    <source>
        <dbReference type="ARBA" id="ARBA00029766"/>
    </source>
</evidence>
<dbReference type="NCBIfam" id="TIGR01498">
    <property type="entry name" value="folK"/>
    <property type="match status" value="1"/>
</dbReference>
<proteinExistence type="inferred from homology"/>
<sequence length="161" mass="18449">MKGIFLLLGSNLGEKKQHLDDVLLKLNNNGIELIKSSSIYETEAWGKTDQASFYNQVIQINTDLTPEGLLETILKIELQLGRVRTEKWGERLIDIDILYFNDVVIDTANLQIPHKGIPDRRFTLLPLREIAANFIHPVYKKNQKELLKECTDPLSAHKLDI</sequence>
<keyword evidence="6" id="KW-0547">Nucleotide-binding</keyword>
<keyword evidence="15" id="KW-1185">Reference proteome</keyword>
<evidence type="ECO:0000256" key="6">
    <source>
        <dbReference type="ARBA" id="ARBA00022741"/>
    </source>
</evidence>
<dbReference type="InterPro" id="IPR000550">
    <property type="entry name" value="Hppk"/>
</dbReference>
<evidence type="ECO:0000313" key="15">
    <source>
        <dbReference type="Proteomes" id="UP000611723"/>
    </source>
</evidence>
<name>A0A934WVL0_9BACT</name>
<feature type="domain" description="7,8-dihydro-6-hydroxymethylpterin-pyrophosphokinase" evidence="13">
    <location>
        <begin position="87"/>
        <end position="98"/>
    </location>
</feature>
<dbReference type="AlphaFoldDB" id="A0A934WVL0"/>
<dbReference type="Proteomes" id="UP000611723">
    <property type="component" value="Unassembled WGS sequence"/>
</dbReference>
<dbReference type="EMBL" id="JAEQBW010000001">
    <property type="protein sequence ID" value="MBK6263764.1"/>
    <property type="molecule type" value="Genomic_DNA"/>
</dbReference>
<keyword evidence="9" id="KW-0289">Folate biosynthesis</keyword>
<dbReference type="RefSeq" id="WP_201429450.1">
    <property type="nucleotide sequence ID" value="NZ_JAEQBW010000001.1"/>
</dbReference>
<comment type="function">
    <text evidence="10">Catalyzes the transfer of pyrophosphate from adenosine triphosphate (ATP) to 6-hydroxymethyl-7,8-dihydropterin, an enzymatic step in folate biosynthesis pathway.</text>
</comment>
<keyword evidence="8" id="KW-0067">ATP-binding</keyword>
<dbReference type="GO" id="GO:0016301">
    <property type="term" value="F:kinase activity"/>
    <property type="evidence" value="ECO:0007669"/>
    <property type="project" value="UniProtKB-KW"/>
</dbReference>
<dbReference type="EC" id="2.7.6.3" evidence="3"/>
<dbReference type="Pfam" id="PF01288">
    <property type="entry name" value="HPPK"/>
    <property type="match status" value="1"/>
</dbReference>
<evidence type="ECO:0000256" key="8">
    <source>
        <dbReference type="ARBA" id="ARBA00022840"/>
    </source>
</evidence>